<feature type="transmembrane region" description="Helical" evidence="7">
    <location>
        <begin position="358"/>
        <end position="380"/>
    </location>
</feature>
<feature type="transmembrane region" description="Helical" evidence="7">
    <location>
        <begin position="446"/>
        <end position="464"/>
    </location>
</feature>
<dbReference type="CDD" id="cd13127">
    <property type="entry name" value="MATE_tuaB_like"/>
    <property type="match status" value="1"/>
</dbReference>
<dbReference type="RefSeq" id="WP_118001122.1">
    <property type="nucleotide sequence ID" value="NZ_QSGQ01000005.1"/>
</dbReference>
<dbReference type="GO" id="GO:0005886">
    <property type="term" value="C:plasma membrane"/>
    <property type="evidence" value="ECO:0007669"/>
    <property type="project" value="UniProtKB-SubCell"/>
</dbReference>
<evidence type="ECO:0000256" key="1">
    <source>
        <dbReference type="ARBA" id="ARBA00004651"/>
    </source>
</evidence>
<evidence type="ECO:0000256" key="2">
    <source>
        <dbReference type="ARBA" id="ARBA00007430"/>
    </source>
</evidence>
<evidence type="ECO:0000256" key="7">
    <source>
        <dbReference type="SAM" id="Phobius"/>
    </source>
</evidence>
<gene>
    <name evidence="8" type="ORF">DW885_08480</name>
</gene>
<organism evidence="8 9">
    <name type="scientific">Dorea formicigenerans</name>
    <dbReference type="NCBI Taxonomy" id="39486"/>
    <lineage>
        <taxon>Bacteria</taxon>
        <taxon>Bacillati</taxon>
        <taxon>Bacillota</taxon>
        <taxon>Clostridia</taxon>
        <taxon>Lachnospirales</taxon>
        <taxon>Lachnospiraceae</taxon>
        <taxon>Dorea</taxon>
    </lineage>
</organism>
<feature type="transmembrane region" description="Helical" evidence="7">
    <location>
        <begin position="386"/>
        <end position="410"/>
    </location>
</feature>
<keyword evidence="4 7" id="KW-0812">Transmembrane</keyword>
<keyword evidence="5 7" id="KW-1133">Transmembrane helix</keyword>
<dbReference type="AlphaFoldDB" id="A0A413W0V6"/>
<dbReference type="InterPro" id="IPR050833">
    <property type="entry name" value="Poly_Biosynth_Transport"/>
</dbReference>
<name>A0A413W0V6_9FIRM</name>
<dbReference type="PANTHER" id="PTHR30250:SF10">
    <property type="entry name" value="LIPOPOLYSACCHARIDE BIOSYNTHESIS PROTEIN WZXC"/>
    <property type="match status" value="1"/>
</dbReference>
<evidence type="ECO:0000313" key="9">
    <source>
        <dbReference type="Proteomes" id="UP000284883"/>
    </source>
</evidence>
<evidence type="ECO:0000313" key="8">
    <source>
        <dbReference type="EMBL" id="RHB39452.1"/>
    </source>
</evidence>
<evidence type="ECO:0000256" key="5">
    <source>
        <dbReference type="ARBA" id="ARBA00022989"/>
    </source>
</evidence>
<comment type="subcellular location">
    <subcellularLocation>
        <location evidence="1">Cell membrane</location>
        <topology evidence="1">Multi-pass membrane protein</topology>
    </subcellularLocation>
</comment>
<feature type="transmembrane region" description="Helical" evidence="7">
    <location>
        <begin position="422"/>
        <end position="440"/>
    </location>
</feature>
<comment type="similarity">
    <text evidence="2">Belongs to the polysaccharide synthase family.</text>
</comment>
<feature type="transmembrane region" description="Helical" evidence="7">
    <location>
        <begin position="257"/>
        <end position="274"/>
    </location>
</feature>
<protein>
    <submittedName>
        <fullName evidence="8">Lipopolysaccharide biosynthesis protein</fullName>
    </submittedName>
</protein>
<feature type="transmembrane region" description="Helical" evidence="7">
    <location>
        <begin position="214"/>
        <end position="237"/>
    </location>
</feature>
<feature type="transmembrane region" description="Helical" evidence="7">
    <location>
        <begin position="83"/>
        <end position="102"/>
    </location>
</feature>
<evidence type="ECO:0000256" key="3">
    <source>
        <dbReference type="ARBA" id="ARBA00022475"/>
    </source>
</evidence>
<comment type="caution">
    <text evidence="8">The sequence shown here is derived from an EMBL/GenBank/DDBJ whole genome shotgun (WGS) entry which is preliminary data.</text>
</comment>
<evidence type="ECO:0000256" key="4">
    <source>
        <dbReference type="ARBA" id="ARBA00022692"/>
    </source>
</evidence>
<sequence length="478" mass="54206">MGINENVQKASKWSLLTELLTKLMSPIVNMILARLISPEAFGMVATITMVTSFADLFTDSGFQKYLVQRKMTDSQELDKDTNVAFWTNLSLSIMLWFLIFLFRDGLAVAVGNKGLGNAISIATLSLPLTSFSSIQMARFRRDFDFKTLFWAKIIGILIPLFVTLPLAFVLKNYWAIVIGNIAVNLSNAVLLTIRSKWKPSLYFSFLRLKKMLSFSMWTLLEQLLGWANLNVAIFIVGRFLSPYYLGLYKTSIATTNQIMLILVNAFSPVLFSALSRLKDDSESFLEMYYSFIRKTGFIVLPLGIGIFIFKDLFVKILLGSQWSEAATFIGLWGMLKAINIIFGYYSMEVFVALGRPKYSVITQILELVVLLPVLIFTVPYGYKAVYLSRCAVVIWSIIIEMLFLHIVAKISVMRSLKSTRESIVSTLIMGCVGGAISQIYDNVIWSFFSVVICIFIYFITMLITSEGRKIVKEFLRRD</sequence>
<feature type="transmembrane region" description="Helical" evidence="7">
    <location>
        <begin position="295"/>
        <end position="313"/>
    </location>
</feature>
<feature type="transmembrane region" description="Helical" evidence="7">
    <location>
        <begin position="325"/>
        <end position="346"/>
    </location>
</feature>
<feature type="transmembrane region" description="Helical" evidence="7">
    <location>
        <begin position="40"/>
        <end position="62"/>
    </location>
</feature>
<feature type="transmembrane region" description="Helical" evidence="7">
    <location>
        <begin position="114"/>
        <end position="137"/>
    </location>
</feature>
<evidence type="ECO:0000256" key="6">
    <source>
        <dbReference type="ARBA" id="ARBA00023136"/>
    </source>
</evidence>
<proteinExistence type="inferred from homology"/>
<feature type="transmembrane region" description="Helical" evidence="7">
    <location>
        <begin position="174"/>
        <end position="193"/>
    </location>
</feature>
<reference evidence="8 9" key="1">
    <citation type="submission" date="2018-08" db="EMBL/GenBank/DDBJ databases">
        <title>A genome reference for cultivated species of the human gut microbiota.</title>
        <authorList>
            <person name="Zou Y."/>
            <person name="Xue W."/>
            <person name="Luo G."/>
        </authorList>
    </citation>
    <scope>NUCLEOTIDE SEQUENCE [LARGE SCALE GENOMIC DNA]</scope>
    <source>
        <strain evidence="8 9">AM40-15AC</strain>
    </source>
</reference>
<keyword evidence="6 7" id="KW-0472">Membrane</keyword>
<dbReference type="Proteomes" id="UP000284883">
    <property type="component" value="Unassembled WGS sequence"/>
</dbReference>
<dbReference type="PANTHER" id="PTHR30250">
    <property type="entry name" value="PST FAMILY PREDICTED COLANIC ACID TRANSPORTER"/>
    <property type="match status" value="1"/>
</dbReference>
<accession>A0A413W0V6</accession>
<dbReference type="Pfam" id="PF13440">
    <property type="entry name" value="Polysacc_synt_3"/>
    <property type="match status" value="1"/>
</dbReference>
<feature type="transmembrane region" description="Helical" evidence="7">
    <location>
        <begin position="149"/>
        <end position="168"/>
    </location>
</feature>
<dbReference type="EMBL" id="QSGQ01000005">
    <property type="protein sequence ID" value="RHB39452.1"/>
    <property type="molecule type" value="Genomic_DNA"/>
</dbReference>
<keyword evidence="3" id="KW-1003">Cell membrane</keyword>